<sequence>MDRLIQLRQTQLEGFEELLKLEAQISIEFLPKHFDHLENFIAPQFYLPVIKNDPIIEYKQQRYKIIQEAKRTWFNIFVDACEIQYQEELKKFQMICVNDSQKNEYITLFTSCINYINHRTKRIKREIYSEKIPVYRRKLLRHRQRHLKSKKELVNVRPKIILDLIRHPFTSNELDYLSRGPNYIRPNQSALRSYKQ</sequence>
<dbReference type="Proteomes" id="UP000663844">
    <property type="component" value="Unassembled WGS sequence"/>
</dbReference>
<protein>
    <submittedName>
        <fullName evidence="2">Uncharacterized protein</fullName>
    </submittedName>
</protein>
<dbReference type="EMBL" id="CAJNOG010001630">
    <property type="protein sequence ID" value="CAF1459948.1"/>
    <property type="molecule type" value="Genomic_DNA"/>
</dbReference>
<organism evidence="2 3">
    <name type="scientific">Adineta steineri</name>
    <dbReference type="NCBI Taxonomy" id="433720"/>
    <lineage>
        <taxon>Eukaryota</taxon>
        <taxon>Metazoa</taxon>
        <taxon>Spiralia</taxon>
        <taxon>Gnathifera</taxon>
        <taxon>Rotifera</taxon>
        <taxon>Eurotatoria</taxon>
        <taxon>Bdelloidea</taxon>
        <taxon>Adinetida</taxon>
        <taxon>Adinetidae</taxon>
        <taxon>Adineta</taxon>
    </lineage>
</organism>
<proteinExistence type="predicted"/>
<dbReference type="Proteomes" id="UP000663845">
    <property type="component" value="Unassembled WGS sequence"/>
</dbReference>
<gene>
    <name evidence="1" type="ORF">JYZ213_LOCUS41193</name>
    <name evidence="2" type="ORF">OXD698_LOCUS42893</name>
</gene>
<evidence type="ECO:0000313" key="3">
    <source>
        <dbReference type="Proteomes" id="UP000663844"/>
    </source>
</evidence>
<comment type="caution">
    <text evidence="2">The sequence shown here is derived from an EMBL/GenBank/DDBJ whole genome shotgun (WGS) entry which is preliminary data.</text>
</comment>
<reference evidence="2" key="1">
    <citation type="submission" date="2021-02" db="EMBL/GenBank/DDBJ databases">
        <authorList>
            <person name="Nowell W R."/>
        </authorList>
    </citation>
    <scope>NUCLEOTIDE SEQUENCE</scope>
</reference>
<dbReference type="EMBL" id="CAJOAZ010011662">
    <property type="protein sequence ID" value="CAF4240440.1"/>
    <property type="molecule type" value="Genomic_DNA"/>
</dbReference>
<evidence type="ECO:0000313" key="1">
    <source>
        <dbReference type="EMBL" id="CAF1459948.1"/>
    </source>
</evidence>
<name>A0A820E017_9BILA</name>
<accession>A0A820E017</accession>
<dbReference type="AlphaFoldDB" id="A0A820E017"/>
<evidence type="ECO:0000313" key="2">
    <source>
        <dbReference type="EMBL" id="CAF4240440.1"/>
    </source>
</evidence>